<dbReference type="OrthoDB" id="3485856at2759"/>
<name>A0A6A5RV09_9PLEO</name>
<dbReference type="AlphaFoldDB" id="A0A6A5RV09"/>
<evidence type="ECO:0000256" key="1">
    <source>
        <dbReference type="SAM" id="MobiDB-lite"/>
    </source>
</evidence>
<evidence type="ECO:0000313" key="3">
    <source>
        <dbReference type="Proteomes" id="UP000800082"/>
    </source>
</evidence>
<gene>
    <name evidence="2" type="ORF">M421DRAFT_418482</name>
</gene>
<dbReference type="GeneID" id="54349473"/>
<accession>A0A6A5RV09</accession>
<protein>
    <submittedName>
        <fullName evidence="2">Uncharacterized protein</fullName>
    </submittedName>
</protein>
<feature type="compositionally biased region" description="Basic and acidic residues" evidence="1">
    <location>
        <begin position="339"/>
        <end position="371"/>
    </location>
</feature>
<organism evidence="2 3">
    <name type="scientific">Didymella exigua CBS 183.55</name>
    <dbReference type="NCBI Taxonomy" id="1150837"/>
    <lineage>
        <taxon>Eukaryota</taxon>
        <taxon>Fungi</taxon>
        <taxon>Dikarya</taxon>
        <taxon>Ascomycota</taxon>
        <taxon>Pezizomycotina</taxon>
        <taxon>Dothideomycetes</taxon>
        <taxon>Pleosporomycetidae</taxon>
        <taxon>Pleosporales</taxon>
        <taxon>Pleosporineae</taxon>
        <taxon>Didymellaceae</taxon>
        <taxon>Didymella</taxon>
    </lineage>
</organism>
<feature type="region of interest" description="Disordered" evidence="1">
    <location>
        <begin position="1"/>
        <end position="33"/>
    </location>
</feature>
<feature type="region of interest" description="Disordered" evidence="1">
    <location>
        <begin position="323"/>
        <end position="371"/>
    </location>
</feature>
<sequence>MSTSQADVMQRQAVTPPLRFTDQPLTPPLTDKKPFTEAPRVIALFRQIHSGSIVERDTRTEFQLVDGEYDQIESTLQQDDVLSGYVEEKIRYDYDGDTRKLVVRMPTEIHERFIDAVEDDIRSQLKTIQNGSGKKSEFAQKLHSARSTEIRFDASALSSRSKYEPDASFRHKGAKYPGVIVEVAYSQKKSCLGRLAENYILDSDASVRAVVCVHIEYGNKESRKATLSVWRPELVTTDDGFELRAVEEVADEAFRDEEGKAVNGPGLRLRLSEFTYEGLAQKEMGKEDTFICIPGSKLCEYLNAADSREEQVLGKHVFAKEVKKRKRSATPPEEIGAGDEARYAEDEERAAKRADYDIDYQDKSSTKSLSD</sequence>
<dbReference type="EMBL" id="ML978962">
    <property type="protein sequence ID" value="KAF1930994.1"/>
    <property type="molecule type" value="Genomic_DNA"/>
</dbReference>
<reference evidence="2" key="1">
    <citation type="journal article" date="2020" name="Stud. Mycol.">
        <title>101 Dothideomycetes genomes: a test case for predicting lifestyles and emergence of pathogens.</title>
        <authorList>
            <person name="Haridas S."/>
            <person name="Albert R."/>
            <person name="Binder M."/>
            <person name="Bloem J."/>
            <person name="Labutti K."/>
            <person name="Salamov A."/>
            <person name="Andreopoulos B."/>
            <person name="Baker S."/>
            <person name="Barry K."/>
            <person name="Bills G."/>
            <person name="Bluhm B."/>
            <person name="Cannon C."/>
            <person name="Castanera R."/>
            <person name="Culley D."/>
            <person name="Daum C."/>
            <person name="Ezra D."/>
            <person name="Gonzalez J."/>
            <person name="Henrissat B."/>
            <person name="Kuo A."/>
            <person name="Liang C."/>
            <person name="Lipzen A."/>
            <person name="Lutzoni F."/>
            <person name="Magnuson J."/>
            <person name="Mondo S."/>
            <person name="Nolan M."/>
            <person name="Ohm R."/>
            <person name="Pangilinan J."/>
            <person name="Park H.-J."/>
            <person name="Ramirez L."/>
            <person name="Alfaro M."/>
            <person name="Sun H."/>
            <person name="Tritt A."/>
            <person name="Yoshinaga Y."/>
            <person name="Zwiers L.-H."/>
            <person name="Turgeon B."/>
            <person name="Goodwin S."/>
            <person name="Spatafora J."/>
            <person name="Crous P."/>
            <person name="Grigoriev I."/>
        </authorList>
    </citation>
    <scope>NUCLEOTIDE SEQUENCE</scope>
    <source>
        <strain evidence="2">CBS 183.55</strain>
    </source>
</reference>
<keyword evidence="3" id="KW-1185">Reference proteome</keyword>
<evidence type="ECO:0000313" key="2">
    <source>
        <dbReference type="EMBL" id="KAF1930994.1"/>
    </source>
</evidence>
<dbReference type="RefSeq" id="XP_033451242.1">
    <property type="nucleotide sequence ID" value="XM_033591805.1"/>
</dbReference>
<proteinExistence type="predicted"/>
<dbReference type="Proteomes" id="UP000800082">
    <property type="component" value="Unassembled WGS sequence"/>
</dbReference>